<dbReference type="SUPFAM" id="SSF52540">
    <property type="entry name" value="P-loop containing nucleoside triphosphate hydrolases"/>
    <property type="match status" value="1"/>
</dbReference>
<accession>A0A420VRL9</accession>
<dbReference type="OrthoDB" id="9785229at2"/>
<dbReference type="GO" id="GO:0005524">
    <property type="term" value="F:ATP binding"/>
    <property type="evidence" value="ECO:0007669"/>
    <property type="project" value="UniProtKB-KW"/>
</dbReference>
<keyword evidence="1" id="KW-0813">Transport</keyword>
<feature type="domain" description="ABC transporter" evidence="4">
    <location>
        <begin position="2"/>
        <end position="227"/>
    </location>
</feature>
<dbReference type="PROSITE" id="PS50893">
    <property type="entry name" value="ABC_TRANSPORTER_2"/>
    <property type="match status" value="1"/>
</dbReference>
<dbReference type="InterPro" id="IPR027417">
    <property type="entry name" value="P-loop_NTPase"/>
</dbReference>
<dbReference type="PANTHER" id="PTHR42939">
    <property type="entry name" value="ABC TRANSPORTER ATP-BINDING PROTEIN ALBC-RELATED"/>
    <property type="match status" value="1"/>
</dbReference>
<proteinExistence type="predicted"/>
<keyword evidence="3 5" id="KW-0067">ATP-binding</keyword>
<evidence type="ECO:0000313" key="6">
    <source>
        <dbReference type="Proteomes" id="UP000282423"/>
    </source>
</evidence>
<protein>
    <submittedName>
        <fullName evidence="5">ABC transporter ATP-binding protein</fullName>
    </submittedName>
</protein>
<dbReference type="AlphaFoldDB" id="A0A420VRL9"/>
<evidence type="ECO:0000256" key="2">
    <source>
        <dbReference type="ARBA" id="ARBA00022741"/>
    </source>
</evidence>
<dbReference type="GO" id="GO:0016887">
    <property type="term" value="F:ATP hydrolysis activity"/>
    <property type="evidence" value="ECO:0007669"/>
    <property type="project" value="InterPro"/>
</dbReference>
<dbReference type="Proteomes" id="UP000282423">
    <property type="component" value="Unassembled WGS sequence"/>
</dbReference>
<dbReference type="CDD" id="cd03230">
    <property type="entry name" value="ABC_DR_subfamily_A"/>
    <property type="match status" value="1"/>
</dbReference>
<dbReference type="RefSeq" id="WP_121126938.1">
    <property type="nucleotide sequence ID" value="NZ_RBWS01000025.1"/>
</dbReference>
<dbReference type="Pfam" id="PF00005">
    <property type="entry name" value="ABC_tran"/>
    <property type="match status" value="1"/>
</dbReference>
<dbReference type="EMBL" id="RBWS01000025">
    <property type="protein sequence ID" value="RKO68899.1"/>
    <property type="molecule type" value="Genomic_DNA"/>
</dbReference>
<evidence type="ECO:0000256" key="1">
    <source>
        <dbReference type="ARBA" id="ARBA00022448"/>
    </source>
</evidence>
<keyword evidence="2" id="KW-0547">Nucleotide-binding</keyword>
<dbReference type="InterPro" id="IPR051782">
    <property type="entry name" value="ABC_Transporter_VariousFunc"/>
</dbReference>
<comment type="caution">
    <text evidence="5">The sequence shown here is derived from an EMBL/GenBank/DDBJ whole genome shotgun (WGS) entry which is preliminary data.</text>
</comment>
<evidence type="ECO:0000256" key="3">
    <source>
        <dbReference type="ARBA" id="ARBA00022840"/>
    </source>
</evidence>
<name>A0A420VRL9_9SPHI</name>
<sequence length="280" mass="32342">MIIAKQISFGYTKKDQVLNSLSLDLERPGIYGLLGKNGAGKTTLLKLLAGSLFPDRGQVYIDNVSTQERQIISRQQVYYLAEHLESPDWSAHRLGNIYGRLYPNFDHTRYLYYLDIFEVSPDTSHKSLSMGQQKKVEIAFALATQVPYLFMDEPTNGLDILSKKQFRRLISQYISEEQLLIISTHQFREIDRVIDHLLIVDHKKLVLNQSLYDIGQQFLFTNTPMEDEQLLFQDEGMLGNYGLYTNPSKRDSTLDIELLFTAIHGCPDLLKNMQYYENNV</sequence>
<dbReference type="InterPro" id="IPR003439">
    <property type="entry name" value="ABC_transporter-like_ATP-bd"/>
</dbReference>
<dbReference type="SMART" id="SM00382">
    <property type="entry name" value="AAA"/>
    <property type="match status" value="1"/>
</dbReference>
<keyword evidence="6" id="KW-1185">Reference proteome</keyword>
<organism evidence="5 6">
    <name type="scientific">Sphingobacterium puteale</name>
    <dbReference type="NCBI Taxonomy" id="2420510"/>
    <lineage>
        <taxon>Bacteria</taxon>
        <taxon>Pseudomonadati</taxon>
        <taxon>Bacteroidota</taxon>
        <taxon>Sphingobacteriia</taxon>
        <taxon>Sphingobacteriales</taxon>
        <taxon>Sphingobacteriaceae</taxon>
        <taxon>Sphingobacterium</taxon>
    </lineage>
</organism>
<evidence type="ECO:0000259" key="4">
    <source>
        <dbReference type="PROSITE" id="PS50893"/>
    </source>
</evidence>
<dbReference type="PANTHER" id="PTHR42939:SF1">
    <property type="entry name" value="ABC TRANSPORTER ATP-BINDING PROTEIN ALBC-RELATED"/>
    <property type="match status" value="1"/>
</dbReference>
<dbReference type="Gene3D" id="3.40.50.300">
    <property type="entry name" value="P-loop containing nucleotide triphosphate hydrolases"/>
    <property type="match status" value="1"/>
</dbReference>
<dbReference type="InterPro" id="IPR003593">
    <property type="entry name" value="AAA+_ATPase"/>
</dbReference>
<evidence type="ECO:0000313" key="5">
    <source>
        <dbReference type="EMBL" id="RKO68899.1"/>
    </source>
</evidence>
<gene>
    <name evidence="5" type="ORF">D7322_25160</name>
</gene>
<reference evidence="5 6" key="1">
    <citation type="submission" date="2018-10" db="EMBL/GenBank/DDBJ databases">
        <title>Sphingobacterium sp. M05W1-28.</title>
        <authorList>
            <person name="Cai H."/>
        </authorList>
    </citation>
    <scope>NUCLEOTIDE SEQUENCE [LARGE SCALE GENOMIC DNA]</scope>
    <source>
        <strain evidence="5 6">M05W1-28</strain>
    </source>
</reference>